<proteinExistence type="predicted"/>
<organism evidence="1">
    <name type="scientific">Arundo donax</name>
    <name type="common">Giant reed</name>
    <name type="synonym">Donax arundinaceus</name>
    <dbReference type="NCBI Taxonomy" id="35708"/>
    <lineage>
        <taxon>Eukaryota</taxon>
        <taxon>Viridiplantae</taxon>
        <taxon>Streptophyta</taxon>
        <taxon>Embryophyta</taxon>
        <taxon>Tracheophyta</taxon>
        <taxon>Spermatophyta</taxon>
        <taxon>Magnoliopsida</taxon>
        <taxon>Liliopsida</taxon>
        <taxon>Poales</taxon>
        <taxon>Poaceae</taxon>
        <taxon>PACMAD clade</taxon>
        <taxon>Arundinoideae</taxon>
        <taxon>Arundineae</taxon>
        <taxon>Arundo</taxon>
    </lineage>
</organism>
<sequence length="28" mass="3016">MACLVSAFVAKRGFICVETQDLGPLCWG</sequence>
<reference evidence="1" key="2">
    <citation type="journal article" date="2015" name="Data Brief">
        <title>Shoot transcriptome of the giant reed, Arundo donax.</title>
        <authorList>
            <person name="Barrero R.A."/>
            <person name="Guerrero F.D."/>
            <person name="Moolhuijzen P."/>
            <person name="Goolsby J.A."/>
            <person name="Tidwell J."/>
            <person name="Bellgard S.E."/>
            <person name="Bellgard M.I."/>
        </authorList>
    </citation>
    <scope>NUCLEOTIDE SEQUENCE</scope>
    <source>
        <tissue evidence="1">Shoot tissue taken approximately 20 cm above the soil surface</tissue>
    </source>
</reference>
<accession>A0A0A8YBV4</accession>
<reference evidence="1" key="1">
    <citation type="submission" date="2014-09" db="EMBL/GenBank/DDBJ databases">
        <authorList>
            <person name="Magalhaes I.L.F."/>
            <person name="Oliveira U."/>
            <person name="Santos F.R."/>
            <person name="Vidigal T.H.D.A."/>
            <person name="Brescovit A.D."/>
            <person name="Santos A.J."/>
        </authorList>
    </citation>
    <scope>NUCLEOTIDE SEQUENCE</scope>
    <source>
        <tissue evidence="1">Shoot tissue taken approximately 20 cm above the soil surface</tissue>
    </source>
</reference>
<name>A0A0A8YBV4_ARUDO</name>
<dbReference type="EMBL" id="GBRH01276948">
    <property type="protein sequence ID" value="JAD20947.1"/>
    <property type="molecule type" value="Transcribed_RNA"/>
</dbReference>
<evidence type="ECO:0000313" key="1">
    <source>
        <dbReference type="EMBL" id="JAD20947.1"/>
    </source>
</evidence>
<dbReference type="AlphaFoldDB" id="A0A0A8YBV4"/>
<protein>
    <submittedName>
        <fullName evidence="1">Uncharacterized protein</fullName>
    </submittedName>
</protein>